<dbReference type="RefSeq" id="XP_073776271.1">
    <property type="nucleotide sequence ID" value="XM_073920170.1"/>
</dbReference>
<reference evidence="2" key="1">
    <citation type="submission" date="2025-08" db="UniProtKB">
        <authorList>
            <consortium name="RefSeq"/>
        </authorList>
    </citation>
    <scope>IDENTIFICATION</scope>
    <source>
        <strain evidence="2">Tuebingen</strain>
        <tissue evidence="2">Fibroblasts and whole tissue</tissue>
    </source>
</reference>
<organism evidence="1 2">
    <name type="scientific">Danio rerio</name>
    <name type="common">Zebrafish</name>
    <name type="synonym">Brachydanio rerio</name>
    <dbReference type="NCBI Taxonomy" id="7955"/>
    <lineage>
        <taxon>Eukaryota</taxon>
        <taxon>Metazoa</taxon>
        <taxon>Chordata</taxon>
        <taxon>Craniata</taxon>
        <taxon>Vertebrata</taxon>
        <taxon>Euteleostomi</taxon>
        <taxon>Actinopterygii</taxon>
        <taxon>Neopterygii</taxon>
        <taxon>Teleostei</taxon>
        <taxon>Ostariophysi</taxon>
        <taxon>Cypriniformes</taxon>
        <taxon>Danionidae</taxon>
        <taxon>Danioninae</taxon>
        <taxon>Danio</taxon>
    </lineage>
</organism>
<keyword evidence="1" id="KW-1185">Reference proteome</keyword>
<accession>A0AC58H2R6</accession>
<gene>
    <name evidence="2" type="primary">wdr27</name>
</gene>
<evidence type="ECO:0000313" key="1">
    <source>
        <dbReference type="Proteomes" id="UP000000437"/>
    </source>
</evidence>
<protein>
    <submittedName>
        <fullName evidence="2">WD repeat-containing protein 27 isoform X1</fullName>
    </submittedName>
</protein>
<proteinExistence type="predicted"/>
<sequence length="851" mass="94121">MADVTSEQYFIERFSVTCSKPVSHLQLACCPSHCAIPWKDKNIRIYENKINNLEPPLELTGHHGDVSAMVFGTERDQPILCSASEDYVIVWDINRCYRQIKEGGIASGRVVGTLLGRVVYLSLCPMSAKVAACSGSRVVLLNAEREEVLGVLKAHLGPVTASEFCPWDVNLLISISEDRTFKIWDVKKGGILFESAVLSAYPLLSLSFMKQNGQFITGSGDGQLWCYTLPVDHKCRLVTKLDLSKLEQKHERNLRMISPPQSRTDGTARCDERGAVETAKPVLRIWPQTPKINHASLQQRGSYVWIGSSDGLCLLDLDTSELLSFLPLKGDLSISIAGSWVISEGLDGSMRCLVSSLFETSVVLLVVNGVRLDELCLRMAKSFSVEEQLSVMPSSPLMTTSPLKAELAKKGPKPQRKGGVNYQTSVKDQALVFHTQVKSSGYNTAPHRTMFRPKTNIKKKSSSITKTSTTMNDLLSEYPSHSEAPSVSFAHLMVSTSPTTMNALQYSGDGKQIVCGLGDGSVLLYNSSLTGNPDVYTGHSKAVNTVCWSHSKRWFLSTSEDPTLCIWTTSASEPVLTMREDQFAKPIRSAQFYYLDKFLLLASGSNLMLYLYHLDNTKDDIKRYKQRSKFKLTGKFSMKSGTDITSISAVNDFYSYIVLAAGADRTIQVFDMNRGSLVTQIPDAHCRAVHHLAQNQGSSFCTQAVQAYNLFLSSALTDGLKLWDLRTARCVRRYESHVNRCLHCTAAFSPCGRFIATGSEDHSAYIYDTRSSIFLHKLQRHSETVLNVAFNPAKPELNESAEKASAGGFHATNQSLSGEITVKHSTGLYTLHSFQCVLTSVPALQHNSTHR</sequence>
<evidence type="ECO:0000313" key="2">
    <source>
        <dbReference type="RefSeq" id="XP_073776271.1"/>
    </source>
</evidence>
<name>A0AC58H2R6_DANRE</name>
<dbReference type="Proteomes" id="UP000000437">
    <property type="component" value="Chromosome 13"/>
</dbReference>